<dbReference type="EMBL" id="LWDF02000144">
    <property type="protein sequence ID" value="KAE8256042.1"/>
    <property type="molecule type" value="Genomic_DNA"/>
</dbReference>
<dbReference type="Pfam" id="PF08407">
    <property type="entry name" value="Chitin_synth_1N"/>
    <property type="match status" value="1"/>
</dbReference>
<feature type="domain" description="Chitin synthase N-terminal" evidence="13">
    <location>
        <begin position="793"/>
        <end position="856"/>
    </location>
</feature>
<feature type="transmembrane region" description="Helical" evidence="12">
    <location>
        <begin position="1368"/>
        <end position="1392"/>
    </location>
</feature>
<keyword evidence="4" id="KW-0328">Glycosyltransferase</keyword>
<comment type="function">
    <text evidence="10">Polymerizes chitin, a structural polymer of the cell wall and septum, by transferring the sugar moiety of UDP-GlcNAc to the non-reducing end of the growing chitin polymer.</text>
</comment>
<dbReference type="PANTHER" id="PTHR22914:SF9">
    <property type="entry name" value="CHITIN SYNTHASE 1"/>
    <property type="match status" value="1"/>
</dbReference>
<evidence type="ECO:0000256" key="7">
    <source>
        <dbReference type="ARBA" id="ARBA00022989"/>
    </source>
</evidence>
<comment type="caution">
    <text evidence="14">The sequence shown here is derived from an EMBL/GenBank/DDBJ whole genome shotgun (WGS) entry which is preliminary data.</text>
</comment>
<accession>A0A8T8T4A7</accession>
<evidence type="ECO:0000313" key="15">
    <source>
        <dbReference type="Proteomes" id="UP000077521"/>
    </source>
</evidence>
<dbReference type="GO" id="GO:0071555">
    <property type="term" value="P:cell wall organization"/>
    <property type="evidence" value="ECO:0007669"/>
    <property type="project" value="UniProtKB-KW"/>
</dbReference>
<dbReference type="InterPro" id="IPR004835">
    <property type="entry name" value="Chitin_synth"/>
</dbReference>
<feature type="transmembrane region" description="Helical" evidence="12">
    <location>
        <begin position="1412"/>
        <end position="1435"/>
    </location>
</feature>
<feature type="compositionally biased region" description="Polar residues" evidence="11">
    <location>
        <begin position="751"/>
        <end position="770"/>
    </location>
</feature>
<proteinExistence type="predicted"/>
<feature type="region of interest" description="Disordered" evidence="11">
    <location>
        <begin position="178"/>
        <end position="409"/>
    </location>
</feature>
<feature type="compositionally biased region" description="Basic and acidic residues" evidence="11">
    <location>
        <begin position="446"/>
        <end position="455"/>
    </location>
</feature>
<evidence type="ECO:0000256" key="11">
    <source>
        <dbReference type="SAM" id="MobiDB-lite"/>
    </source>
</evidence>
<evidence type="ECO:0000256" key="6">
    <source>
        <dbReference type="ARBA" id="ARBA00022692"/>
    </source>
</evidence>
<feature type="compositionally biased region" description="Low complexity" evidence="11">
    <location>
        <begin position="12"/>
        <end position="33"/>
    </location>
</feature>
<feature type="compositionally biased region" description="Low complexity" evidence="11">
    <location>
        <begin position="426"/>
        <end position="435"/>
    </location>
</feature>
<dbReference type="Pfam" id="PF01644">
    <property type="entry name" value="Chitin_synth_1"/>
    <property type="match status" value="3"/>
</dbReference>
<keyword evidence="15" id="KW-1185">Reference proteome</keyword>
<evidence type="ECO:0000256" key="12">
    <source>
        <dbReference type="SAM" id="Phobius"/>
    </source>
</evidence>
<keyword evidence="8 12" id="KW-0472">Membrane</keyword>
<feature type="transmembrane region" description="Helical" evidence="12">
    <location>
        <begin position="1498"/>
        <end position="1517"/>
    </location>
</feature>
<evidence type="ECO:0000256" key="9">
    <source>
        <dbReference type="ARBA" id="ARBA00023316"/>
    </source>
</evidence>
<gene>
    <name evidence="14" type="ORF">A4X13_0g2837</name>
</gene>
<feature type="compositionally biased region" description="Basic and acidic residues" evidence="11">
    <location>
        <begin position="1548"/>
        <end position="1559"/>
    </location>
</feature>
<feature type="region of interest" description="Disordered" evidence="11">
    <location>
        <begin position="1"/>
        <end position="66"/>
    </location>
</feature>
<evidence type="ECO:0000256" key="2">
    <source>
        <dbReference type="ARBA" id="ARBA00012543"/>
    </source>
</evidence>
<feature type="compositionally biased region" description="Low complexity" evidence="11">
    <location>
        <begin position="612"/>
        <end position="629"/>
    </location>
</feature>
<feature type="compositionally biased region" description="Pro residues" evidence="11">
    <location>
        <begin position="326"/>
        <end position="338"/>
    </location>
</feature>
<evidence type="ECO:0000256" key="5">
    <source>
        <dbReference type="ARBA" id="ARBA00022679"/>
    </source>
</evidence>
<feature type="region of interest" description="Disordered" evidence="11">
    <location>
        <begin position="948"/>
        <end position="993"/>
    </location>
</feature>
<name>A0A8T8T4A7_9BASI</name>
<feature type="compositionally biased region" description="Low complexity" evidence="11">
    <location>
        <begin position="182"/>
        <end position="220"/>
    </location>
</feature>
<evidence type="ECO:0000313" key="14">
    <source>
        <dbReference type="EMBL" id="KAE8256042.1"/>
    </source>
</evidence>
<feature type="transmembrane region" description="Helical" evidence="12">
    <location>
        <begin position="1681"/>
        <end position="1703"/>
    </location>
</feature>
<comment type="subcellular location">
    <subcellularLocation>
        <location evidence="1">Cell membrane</location>
        <topology evidence="1">Multi-pass membrane protein</topology>
    </subcellularLocation>
</comment>
<feature type="region of interest" description="Disordered" evidence="11">
    <location>
        <begin position="727"/>
        <end position="780"/>
    </location>
</feature>
<feature type="compositionally biased region" description="Basic and acidic residues" evidence="11">
    <location>
        <begin position="1"/>
        <end position="11"/>
    </location>
</feature>
<feature type="compositionally biased region" description="Low complexity" evidence="11">
    <location>
        <begin position="506"/>
        <end position="522"/>
    </location>
</feature>
<keyword evidence="6 12" id="KW-0812">Transmembrane</keyword>
<dbReference type="GO" id="GO:0006031">
    <property type="term" value="P:chitin biosynthetic process"/>
    <property type="evidence" value="ECO:0007669"/>
    <property type="project" value="TreeGrafter"/>
</dbReference>
<evidence type="ECO:0000256" key="10">
    <source>
        <dbReference type="ARBA" id="ARBA00024009"/>
    </source>
</evidence>
<feature type="region of interest" description="Disordered" evidence="11">
    <location>
        <begin position="482"/>
        <end position="550"/>
    </location>
</feature>
<keyword evidence="5" id="KW-0808">Transferase</keyword>
<feature type="transmembrane region" description="Helical" evidence="12">
    <location>
        <begin position="1630"/>
        <end position="1652"/>
    </location>
</feature>
<dbReference type="GO" id="GO:0005886">
    <property type="term" value="C:plasma membrane"/>
    <property type="evidence" value="ECO:0007669"/>
    <property type="project" value="UniProtKB-SubCell"/>
</dbReference>
<organism evidence="14 15">
    <name type="scientific">Tilletia indica</name>
    <dbReference type="NCBI Taxonomy" id="43049"/>
    <lineage>
        <taxon>Eukaryota</taxon>
        <taxon>Fungi</taxon>
        <taxon>Dikarya</taxon>
        <taxon>Basidiomycota</taxon>
        <taxon>Ustilaginomycotina</taxon>
        <taxon>Exobasidiomycetes</taxon>
        <taxon>Tilletiales</taxon>
        <taxon>Tilletiaceae</taxon>
        <taxon>Tilletia</taxon>
    </lineage>
</organism>
<dbReference type="EC" id="2.4.1.16" evidence="2"/>
<protein>
    <recommendedName>
        <fullName evidence="2">chitin synthase</fullName>
        <ecNumber evidence="2">2.4.1.16</ecNumber>
    </recommendedName>
</protein>
<evidence type="ECO:0000256" key="8">
    <source>
        <dbReference type="ARBA" id="ARBA00023136"/>
    </source>
</evidence>
<evidence type="ECO:0000256" key="4">
    <source>
        <dbReference type="ARBA" id="ARBA00022676"/>
    </source>
</evidence>
<keyword evidence="3" id="KW-1003">Cell membrane</keyword>
<evidence type="ECO:0000259" key="13">
    <source>
        <dbReference type="Pfam" id="PF08407"/>
    </source>
</evidence>
<feature type="region of interest" description="Disordered" evidence="11">
    <location>
        <begin position="426"/>
        <end position="458"/>
    </location>
</feature>
<keyword evidence="7 12" id="KW-1133">Transmembrane helix</keyword>
<dbReference type="PANTHER" id="PTHR22914">
    <property type="entry name" value="CHITIN SYNTHASE"/>
    <property type="match status" value="1"/>
</dbReference>
<dbReference type="Proteomes" id="UP000077521">
    <property type="component" value="Unassembled WGS sequence"/>
</dbReference>
<evidence type="ECO:0000256" key="1">
    <source>
        <dbReference type="ARBA" id="ARBA00004651"/>
    </source>
</evidence>
<feature type="region of interest" description="Disordered" evidence="11">
    <location>
        <begin position="1547"/>
        <end position="1568"/>
    </location>
</feature>
<dbReference type="GO" id="GO:0004100">
    <property type="term" value="F:chitin synthase activity"/>
    <property type="evidence" value="ECO:0007669"/>
    <property type="project" value="UniProtKB-EC"/>
</dbReference>
<reference evidence="14" key="1">
    <citation type="submission" date="2016-04" db="EMBL/GenBank/DDBJ databases">
        <authorList>
            <person name="Nguyen H.D."/>
            <person name="Samba Siva P."/>
            <person name="Cullis J."/>
            <person name="Levesque C.A."/>
            <person name="Hambleton S."/>
        </authorList>
    </citation>
    <scope>NUCLEOTIDE SEQUENCE</scope>
    <source>
        <strain evidence="14">DAOMC 236416</strain>
    </source>
</reference>
<feature type="compositionally biased region" description="Low complexity" evidence="11">
    <location>
        <begin position="962"/>
        <end position="973"/>
    </location>
</feature>
<sequence length="1708" mass="184545">MRTRDCDRRGEQTNTTQQQQIGPTTTATLTFTLIANAHNGQQSSTNAHKRTNPSKQSTHALGSVDSLVPDCRSIEKHLPQEIMSFHRDEDDIPELASTQKAPETAAKPKGSATPVFAPIPAIPSFAQASAPSTIGGPNPPKLPSLTGIPTGLRRINNDAPVNTLPSLISALMSPQQSPILQKGGAPAPSKAGSVAGSAAAPRLVRPPSAASAAPPAIVSSTSREFHVLEGSPAASDRSTGAPPSIRPPPIIMGSGSGGSRPPSVFEGGSRLSKLGGKPRQASRPPSVAGSARPSTPKPVAAVAPSTIQIPTAAPTVISSAGVNSPTPSPLPAFAPSPLRPASALGSAPGPSSSKGRSRAGSVSHAGSASGRSSPKKAAPNSNSRPPSAAGGDKVINTTFTPLPKVTAPGDTVLALNNPALAEKLAAEEVSAASVEGTRSPVTAKDTAAKDPEGKSKGAGLGAALAAAAAGATAGAATAALLGKSSNAPPSVGKSAKPSHDAQQTGPKSAPKSAPSAKSTNPPQVSPSFPPVQSYNPRPPPLPRAVHVESVGPGSIRAIRVEERSDAGPRGFHVDESVGEVSQAPPTVIVHPPTVVSSPQSSRRGSIRLGNLGSRQGSPASQAGASQPSLASRLRSYIAGTPLPRLPTVDTPRSHIGPDTVASSIPPLLPTTVADDGNVLPAPPPDPVTDPLDRLASIRIPFVPATAHRPPLEPIPPLPEFLRGDAAEPKSMRDLPGYEDPGLDLNARWRSSPRNESNVGSYQQQPRSSLGGTPEDIALTGHGLTDANYEHTRLNVQGGRLTFEVALPPSLMNELQHPQYFQAPESTWPHFESVRYSAITCDPDELRLRGYILRQTPVYNSRHVVNGRGSVGIATSDQGYSTYAWVGNRDIWENGAARADGPLTGGDRPRIEICICVTLYNERADAFIRTMDSVFRNIYFLATRRQRRKSTQNHLRKAFEGPSRTNSRSSSRTTGGKYTRMGPTGPEGENWSFNANTRKGSAERGWFYPNSWLKIVLVIVLDGPADPRVLDNLEAMGLYQPSCLWETSDDGKPRVRKTVLGDEIRAHLFEHTISVPSPDWAAREHGDVRVPPPRIPVQAILCMKTRNMKKINSHRWFFSLCSILQPRACVLLDVGTRPFDNALWHLWRPIYLNVDIAGTCGEIRTSLGRGNKDLGNPLVAAQNFEYKTSNILDKPLETVLGFVSVLPGAFSCYRFAALLNDPATGRGPLATYLAGEFGERQKNLSEMNAVYRPMVNDVEIAKAEARAKVNRQPDGLVTRNSYLAEDRILCWELVSKQGERNKLFYNRHAIAETDPVLDLSELILQRRRWLNGSFFTSWHAVLCFGQLYRSRHHVGRHFLLHLQWLFNLFNLWFAWLQPANFFISFFYISDAFVQQINRKHGYDGGDTGNYPGIYVPVVFLTWVYVGVTGTVLVISLGNKPNGVASQWFFKMASFFYAILVLWVLAATGYLVFVTAEEIRSRPGGWNWHNTFVDCNTSKLWVAALSTYGLWFLSACLVMQPAHVFTSIFQYLLISPTYNTNTFAWGTKGQTEDSSSKDFRAPRTNPAEEDELPVSIPQLDRLEASYRSCMARITQQDFLTDKLERRLDRKMETGDAREARERERTLDYYSSFRTALVLGWVGTNVVLAMIVLSIEQGRSLWTGAVSRQPASICEQRGSTYMNFMLYSIAAIAAIKFLGLVCYLTILENMY</sequence>
<feature type="region of interest" description="Disordered" evidence="11">
    <location>
        <begin position="642"/>
        <end position="667"/>
    </location>
</feature>
<evidence type="ECO:0000256" key="3">
    <source>
        <dbReference type="ARBA" id="ARBA00022475"/>
    </source>
</evidence>
<dbReference type="GO" id="GO:0030428">
    <property type="term" value="C:cell septum"/>
    <property type="evidence" value="ECO:0007669"/>
    <property type="project" value="TreeGrafter"/>
</dbReference>
<keyword evidence="9" id="KW-0961">Cell wall biogenesis/degradation</keyword>
<feature type="compositionally biased region" description="Low complexity" evidence="11">
    <location>
        <begin position="588"/>
        <end position="598"/>
    </location>
</feature>
<dbReference type="InterPro" id="IPR013616">
    <property type="entry name" value="Chitin_synth_N"/>
</dbReference>
<feature type="transmembrane region" description="Helical" evidence="12">
    <location>
        <begin position="1447"/>
        <end position="1471"/>
    </location>
</feature>
<reference evidence="14" key="2">
    <citation type="journal article" date="2019" name="IMA Fungus">
        <title>Genome sequencing and comparison of five Tilletia species to identify candidate genes for the detection of regulated species infecting wheat.</title>
        <authorList>
            <person name="Nguyen H.D.T."/>
            <person name="Sultana T."/>
            <person name="Kesanakurti P."/>
            <person name="Hambleton S."/>
        </authorList>
    </citation>
    <scope>NUCLEOTIDE SEQUENCE</scope>
    <source>
        <strain evidence="14">DAOMC 236416</strain>
    </source>
</reference>
<feature type="region of interest" description="Disordered" evidence="11">
    <location>
        <begin position="588"/>
        <end position="629"/>
    </location>
</feature>
<feature type="compositionally biased region" description="Low complexity" evidence="11">
    <location>
        <begin position="339"/>
        <end position="372"/>
    </location>
</feature>